<reference evidence="9" key="1">
    <citation type="journal article" date="2019" name="Sci. Rep.">
        <title>Horizontally-acquired genetic elements in the mitochondrial genome of a centrohelid Marophrys sp. SRT127.</title>
        <authorList>
            <person name="Nishimura Y."/>
            <person name="Shiratori T."/>
            <person name="Ishida K."/>
            <person name="Hashimoto T."/>
            <person name="Ohkuma M."/>
            <person name="Inagaki Y."/>
        </authorList>
    </citation>
    <scope>NUCLEOTIDE SEQUENCE</scope>
    <source>
        <strain evidence="9">SRT127</strain>
    </source>
</reference>
<keyword evidence="2" id="KW-0349">Heme</keyword>
<dbReference type="InterPro" id="IPR000701">
    <property type="entry name" value="SuccDH_FuR_B_TM-su"/>
</dbReference>
<keyword evidence="3 8" id="KW-0812">Transmembrane</keyword>
<evidence type="ECO:0000256" key="7">
    <source>
        <dbReference type="ARBA" id="ARBA00023136"/>
    </source>
</evidence>
<sequence>MSQTTAPQRKLEFFALKHWIVQRATAIALIPLIILCLVLSLYFLCSPSSPFFFKNVPAGFFASVSSSSPAAATTGPITSPAVVFDALNGVSLVLLVQALFASSSATLAKLCFFALSLITWIHAAEGIKTIIEDYVYYEKIKMLCFFFVTGIQMQLLKYMYIFIFFGSV</sequence>
<dbReference type="AlphaFoldDB" id="A0A455RFV3"/>
<name>A0A455RFV3_9EUKA</name>
<evidence type="ECO:0000256" key="4">
    <source>
        <dbReference type="ARBA" id="ARBA00022723"/>
    </source>
</evidence>
<dbReference type="InterPro" id="IPR034804">
    <property type="entry name" value="SQR/QFR_C/D"/>
</dbReference>
<accession>A0A455RFV3</accession>
<feature type="transmembrane region" description="Helical" evidence="8">
    <location>
        <begin position="142"/>
        <end position="165"/>
    </location>
</feature>
<dbReference type="Gene3D" id="1.20.1300.10">
    <property type="entry name" value="Fumarate reductase/succinate dehydrogenase, transmembrane subunit"/>
    <property type="match status" value="1"/>
</dbReference>
<evidence type="ECO:0000256" key="2">
    <source>
        <dbReference type="ARBA" id="ARBA00022617"/>
    </source>
</evidence>
<evidence type="ECO:0000256" key="6">
    <source>
        <dbReference type="ARBA" id="ARBA00023004"/>
    </source>
</evidence>
<evidence type="ECO:0000256" key="1">
    <source>
        <dbReference type="ARBA" id="ARBA00004370"/>
    </source>
</evidence>
<evidence type="ECO:0000256" key="8">
    <source>
        <dbReference type="SAM" id="Phobius"/>
    </source>
</evidence>
<protein>
    <submittedName>
        <fullName evidence="9">Succinate dehydrogenase subunit 4</fullName>
    </submittedName>
</protein>
<dbReference type="Pfam" id="PF01127">
    <property type="entry name" value="Sdh_cyt"/>
    <property type="match status" value="1"/>
</dbReference>
<organism evidence="9">
    <name type="scientific">Marophrys sp. SRT127</name>
    <dbReference type="NCBI Taxonomy" id="2488311"/>
    <lineage>
        <taxon>Eukaryota</taxon>
        <taxon>Haptista</taxon>
        <taxon>Centroplasthelida</taxon>
        <taxon>Panacanthocystida</taxon>
        <taxon>Acanthocystida</taxon>
        <taxon>Marophrys</taxon>
    </lineage>
</organism>
<proteinExistence type="predicted"/>
<comment type="subcellular location">
    <subcellularLocation>
        <location evidence="1">Membrane</location>
    </subcellularLocation>
</comment>
<feature type="transmembrane region" description="Helical" evidence="8">
    <location>
        <begin position="20"/>
        <end position="44"/>
    </location>
</feature>
<dbReference type="GO" id="GO:0016020">
    <property type="term" value="C:membrane"/>
    <property type="evidence" value="ECO:0007669"/>
    <property type="project" value="UniProtKB-SubCell"/>
</dbReference>
<evidence type="ECO:0000256" key="3">
    <source>
        <dbReference type="ARBA" id="ARBA00022692"/>
    </source>
</evidence>
<keyword evidence="5 8" id="KW-1133">Transmembrane helix</keyword>
<evidence type="ECO:0000313" key="9">
    <source>
        <dbReference type="EMBL" id="BBH42950.1"/>
    </source>
</evidence>
<gene>
    <name evidence="9" type="primary">sdh4</name>
</gene>
<dbReference type="SUPFAM" id="SSF81343">
    <property type="entry name" value="Fumarate reductase respiratory complex transmembrane subunits"/>
    <property type="match status" value="1"/>
</dbReference>
<keyword evidence="6" id="KW-0408">Iron</keyword>
<dbReference type="GO" id="GO:0046872">
    <property type="term" value="F:metal ion binding"/>
    <property type="evidence" value="ECO:0007669"/>
    <property type="project" value="UniProtKB-KW"/>
</dbReference>
<keyword evidence="7 8" id="KW-0472">Membrane</keyword>
<keyword evidence="4" id="KW-0479">Metal-binding</keyword>
<dbReference type="EMBL" id="AP019310">
    <property type="protein sequence ID" value="BBH42950.1"/>
    <property type="molecule type" value="Genomic_DNA"/>
</dbReference>
<keyword evidence="9" id="KW-0496">Mitochondrion</keyword>
<geneLocation type="mitochondrion" evidence="9"/>
<evidence type="ECO:0000256" key="5">
    <source>
        <dbReference type="ARBA" id="ARBA00022989"/>
    </source>
</evidence>
<feature type="transmembrane region" description="Helical" evidence="8">
    <location>
        <begin position="94"/>
        <end position="121"/>
    </location>
</feature>